<proteinExistence type="predicted"/>
<evidence type="ECO:0000256" key="12">
    <source>
        <dbReference type="PROSITE-ProRule" id="PRU00192"/>
    </source>
</evidence>
<evidence type="ECO:0000256" key="7">
    <source>
        <dbReference type="ARBA" id="ARBA00022737"/>
    </source>
</evidence>
<keyword evidence="18" id="KW-1185">Reference proteome</keyword>
<evidence type="ECO:0000256" key="13">
    <source>
        <dbReference type="PROSITE-ProRule" id="PRU00288"/>
    </source>
</evidence>
<dbReference type="FunFam" id="1.25.40.20:FF:000006">
    <property type="entry name" value="Arf-GAP with SH3 domain, ANK repeat and PH domain-containing protein 2"/>
    <property type="match status" value="1"/>
</dbReference>
<dbReference type="Gene3D" id="2.30.29.30">
    <property type="entry name" value="Pleckstrin-homology domain (PH domain)/Phosphotyrosine-binding domain (PTB)"/>
    <property type="match status" value="1"/>
</dbReference>
<dbReference type="FunFam" id="2.30.30.40:FF:000012">
    <property type="entry name" value="Arf-GAP with SH3 domain, ANK repeat and PH domain-containing protein 2"/>
    <property type="match status" value="1"/>
</dbReference>
<evidence type="ECO:0000256" key="5">
    <source>
        <dbReference type="ARBA" id="ARBA00022490"/>
    </source>
</evidence>
<keyword evidence="10" id="KW-0472">Membrane</keyword>
<dbReference type="InterPro" id="IPR002110">
    <property type="entry name" value="Ankyrin_rpt"/>
</dbReference>
<keyword evidence="4" id="KW-0343">GTPase activation</keyword>
<evidence type="ECO:0000256" key="10">
    <source>
        <dbReference type="ARBA" id="ARBA00023136"/>
    </source>
</evidence>
<comment type="subcellular location">
    <subcellularLocation>
        <location evidence="2">Cytoplasm</location>
    </subcellularLocation>
    <subcellularLocation>
        <location evidence="1">Membrane</location>
    </subcellularLocation>
</comment>
<dbReference type="SUPFAM" id="SSF50729">
    <property type="entry name" value="PH domain-like"/>
    <property type="match status" value="1"/>
</dbReference>
<dbReference type="InterPro" id="IPR043593">
    <property type="entry name" value="ASAP"/>
</dbReference>
<dbReference type="PROSITE" id="PS50297">
    <property type="entry name" value="ANK_REP_REGION"/>
    <property type="match status" value="1"/>
</dbReference>
<dbReference type="SUPFAM" id="SSF50044">
    <property type="entry name" value="SH3-domain"/>
    <property type="match status" value="1"/>
</dbReference>
<organism evidence="17 18">
    <name type="scientific">Nothobranchius furzeri</name>
    <name type="common">Turquoise killifish</name>
    <dbReference type="NCBI Taxonomy" id="105023"/>
    <lineage>
        <taxon>Eukaryota</taxon>
        <taxon>Metazoa</taxon>
        <taxon>Chordata</taxon>
        <taxon>Craniata</taxon>
        <taxon>Vertebrata</taxon>
        <taxon>Euteleostomi</taxon>
        <taxon>Actinopterygii</taxon>
        <taxon>Neopterygii</taxon>
        <taxon>Teleostei</taxon>
        <taxon>Neoteleostei</taxon>
        <taxon>Acanthomorphata</taxon>
        <taxon>Ovalentaria</taxon>
        <taxon>Atherinomorphae</taxon>
        <taxon>Cyprinodontiformes</taxon>
        <taxon>Nothobranchiidae</taxon>
        <taxon>Nothobranchius</taxon>
    </lineage>
</organism>
<keyword evidence="5" id="KW-0963">Cytoplasm</keyword>
<keyword evidence="13" id="KW-0863">Zinc-finger</keyword>
<dbReference type="GO" id="GO:0005096">
    <property type="term" value="F:GTPase activator activity"/>
    <property type="evidence" value="ECO:0007669"/>
    <property type="project" value="UniProtKB-KW"/>
</dbReference>
<dbReference type="InterPro" id="IPR036770">
    <property type="entry name" value="Ankyrin_rpt-contain_sf"/>
</dbReference>
<dbReference type="SUPFAM" id="SSF48403">
    <property type="entry name" value="Ankyrin repeat"/>
    <property type="match status" value="1"/>
</dbReference>
<evidence type="ECO:0000256" key="6">
    <source>
        <dbReference type="ARBA" id="ARBA00022723"/>
    </source>
</evidence>
<gene>
    <name evidence="17" type="primary">ASAP1</name>
</gene>
<dbReference type="Pfam" id="PF12796">
    <property type="entry name" value="Ank_2"/>
    <property type="match status" value="1"/>
</dbReference>
<sequence>MPDQISVSEFLSETTEDYNSPTTSSFTTRMQSCRNTVNVLEEALDQDRTSLQKVKKSVKAIYSSGQDHVQNEENYAQALDKFGSNFISRDNPDLGTAFVKFSSLTKELSALLKNLVSADIKKPFDKAWKDYEAKFTKIEKEKREHAKQHGMIRTEITGAEIAEEMEKERRLFQLQMCEYLIKVNEIKTKKGVDLLQNLIKYYHAQCNFFQDGLKTADKLKQYIEKLAADLYNIKQTQDEEKKQLTALRDLIKSSLQLDQKEDSQSKQGGYSMHQLQGNKEFGSEKKGYLSKKSDGLRKVWQRRQCSVKGGILTISHATSNRQPVKLNLLTCQVKPSAEDRKCFDLISHNRTYHFQAEDEQENNIASLSNFGSFLNTNKVFLYLAEVSFAAANILRADAGGGPKWLSTNLGILTCIECSGIHREMGVHISRIQSMELDKLGTSELLLAKNVGNSSFNEIMEANLPSPSPKPNPCSDMTVRKEFINAKYVDHKYAKKTCMSAAAKMIELFEAVQSRDLLALIQVYAEGVELMEPLPETGPESGETALHYAVRTSDQTSLHLVDFLVQNSGNLDKQTEWGNTALHYCCMYEKPECLKLLLRGKPATDITNQNGETALDVARRLRNSQCEEALVQAAEGKFNPHIHVEYEWSLRLEEMDESDDDLDDKVPKLLKFAPGFRKTLKSIKARGVGGGGEDNRKKFLYDNSAFLGVQGKNKTRRVKTIYDCQADNDDELTFVEGEVIIVTGEEDQEWWIGHIEGDPDRKGVFPMSFVHILSD</sequence>
<dbReference type="SMART" id="SM00326">
    <property type="entry name" value="SH3"/>
    <property type="match status" value="1"/>
</dbReference>
<accession>A0A8C6L2H4</accession>
<dbReference type="GO" id="GO:0005737">
    <property type="term" value="C:cytoplasm"/>
    <property type="evidence" value="ECO:0007669"/>
    <property type="project" value="UniProtKB-SubCell"/>
</dbReference>
<dbReference type="SMART" id="SM00248">
    <property type="entry name" value="ANK"/>
    <property type="match status" value="2"/>
</dbReference>
<dbReference type="SMART" id="SM00105">
    <property type="entry name" value="ArfGap"/>
    <property type="match status" value="1"/>
</dbReference>
<evidence type="ECO:0000256" key="9">
    <source>
        <dbReference type="ARBA" id="ARBA00023043"/>
    </source>
</evidence>
<dbReference type="PROSITE" id="PS50002">
    <property type="entry name" value="SH3"/>
    <property type="match status" value="1"/>
</dbReference>
<dbReference type="GO" id="GO:0016020">
    <property type="term" value="C:membrane"/>
    <property type="evidence" value="ECO:0007669"/>
    <property type="project" value="UniProtKB-SubCell"/>
</dbReference>
<keyword evidence="3 12" id="KW-0728">SH3 domain</keyword>
<dbReference type="Pfam" id="PF01412">
    <property type="entry name" value="ArfGap"/>
    <property type="match status" value="1"/>
</dbReference>
<feature type="domain" description="Arf-GAP" evidence="16">
    <location>
        <begin position="377"/>
        <end position="492"/>
    </location>
</feature>
<dbReference type="InterPro" id="IPR027267">
    <property type="entry name" value="AH/BAR_dom_sf"/>
</dbReference>
<evidence type="ECO:0000256" key="4">
    <source>
        <dbReference type="ARBA" id="ARBA00022468"/>
    </source>
</evidence>
<evidence type="ECO:0000313" key="18">
    <source>
        <dbReference type="Proteomes" id="UP000694548"/>
    </source>
</evidence>
<evidence type="ECO:0000256" key="1">
    <source>
        <dbReference type="ARBA" id="ARBA00004370"/>
    </source>
</evidence>
<dbReference type="Pfam" id="PF00169">
    <property type="entry name" value="PH"/>
    <property type="match status" value="1"/>
</dbReference>
<dbReference type="Gene3D" id="1.25.40.950">
    <property type="match status" value="1"/>
</dbReference>
<dbReference type="Gene3D" id="1.20.1270.60">
    <property type="entry name" value="Arfaptin homology (AH) domain/BAR domain"/>
    <property type="match status" value="2"/>
</dbReference>
<keyword evidence="9 11" id="KW-0040">ANK repeat</keyword>
<dbReference type="SUPFAM" id="SSF57863">
    <property type="entry name" value="ArfGap/RecO-like zinc finger"/>
    <property type="match status" value="1"/>
</dbReference>
<dbReference type="PANTHER" id="PTHR45854:SF2">
    <property type="entry name" value="ARF-GAP WITH SH3 DOMAIN, ANK REPEAT AND PH DOMAIN-CONTAINING PROTEIN 1"/>
    <property type="match status" value="1"/>
</dbReference>
<dbReference type="Pfam" id="PF16746">
    <property type="entry name" value="BAR_3"/>
    <property type="match status" value="1"/>
</dbReference>
<dbReference type="Proteomes" id="UP000694548">
    <property type="component" value="Chromosome sgr08"/>
</dbReference>
<dbReference type="InterPro" id="IPR038016">
    <property type="entry name" value="ASAP1_SH3"/>
</dbReference>
<reference evidence="17" key="1">
    <citation type="submission" date="2014-08" db="EMBL/GenBank/DDBJ databases">
        <authorList>
            <person name="Senf B."/>
            <person name="Petzold A."/>
            <person name="Downie B.R."/>
            <person name="Koch P."/>
            <person name="Platzer M."/>
        </authorList>
    </citation>
    <scope>NUCLEOTIDE SEQUENCE [LARGE SCALE GENOMIC DNA]</scope>
    <source>
        <strain evidence="17">GRZ</strain>
    </source>
</reference>
<evidence type="ECO:0000259" key="16">
    <source>
        <dbReference type="PROSITE" id="PS50115"/>
    </source>
</evidence>
<dbReference type="SMART" id="SM00233">
    <property type="entry name" value="PH"/>
    <property type="match status" value="1"/>
</dbReference>
<dbReference type="PANTHER" id="PTHR45854">
    <property type="entry name" value="ASAP FAMILY MEMBER"/>
    <property type="match status" value="1"/>
</dbReference>
<evidence type="ECO:0000256" key="8">
    <source>
        <dbReference type="ARBA" id="ARBA00022833"/>
    </source>
</evidence>
<evidence type="ECO:0000256" key="3">
    <source>
        <dbReference type="ARBA" id="ARBA00022443"/>
    </source>
</evidence>
<dbReference type="PROSITE" id="PS50115">
    <property type="entry name" value="ARFGAP"/>
    <property type="match status" value="1"/>
</dbReference>
<dbReference type="Gene3D" id="1.25.40.20">
    <property type="entry name" value="Ankyrin repeat-containing domain"/>
    <property type="match status" value="1"/>
</dbReference>
<dbReference type="InterPro" id="IPR004148">
    <property type="entry name" value="BAR_dom"/>
</dbReference>
<dbReference type="GO" id="GO:0008270">
    <property type="term" value="F:zinc ion binding"/>
    <property type="evidence" value="ECO:0007669"/>
    <property type="project" value="UniProtKB-KW"/>
</dbReference>
<dbReference type="InterPro" id="IPR037278">
    <property type="entry name" value="ARFGAP/RecO"/>
</dbReference>
<dbReference type="InterPro" id="IPR001164">
    <property type="entry name" value="ArfGAP_dom"/>
</dbReference>
<dbReference type="InterPro" id="IPR001849">
    <property type="entry name" value="PH_domain"/>
</dbReference>
<keyword evidence="8" id="KW-0862">Zinc</keyword>
<evidence type="ECO:0000259" key="14">
    <source>
        <dbReference type="PROSITE" id="PS50002"/>
    </source>
</evidence>
<dbReference type="Pfam" id="PF14604">
    <property type="entry name" value="SH3_9"/>
    <property type="match status" value="1"/>
</dbReference>
<dbReference type="InterPro" id="IPR036028">
    <property type="entry name" value="SH3-like_dom_sf"/>
</dbReference>
<name>A0A8C6L2H4_NOTFU</name>
<dbReference type="Gene3D" id="2.30.30.40">
    <property type="entry name" value="SH3 Domains"/>
    <property type="match status" value="1"/>
</dbReference>
<keyword evidence="7" id="KW-0677">Repeat</keyword>
<feature type="repeat" description="ANK" evidence="11">
    <location>
        <begin position="540"/>
        <end position="575"/>
    </location>
</feature>
<dbReference type="AlphaFoldDB" id="A0A8C6L2H4"/>
<dbReference type="CDD" id="cd11965">
    <property type="entry name" value="SH3_ASAP1"/>
    <property type="match status" value="1"/>
</dbReference>
<evidence type="ECO:0000256" key="11">
    <source>
        <dbReference type="PROSITE-ProRule" id="PRU00023"/>
    </source>
</evidence>
<dbReference type="FunFam" id="1.25.40.950:FF:000001">
    <property type="entry name" value="Arf-GAP with SH3 domain, ANK repeat and PH domain-containing protein 1"/>
    <property type="match status" value="1"/>
</dbReference>
<dbReference type="PROSITE" id="PS50003">
    <property type="entry name" value="PH_DOMAIN"/>
    <property type="match status" value="1"/>
</dbReference>
<protein>
    <submittedName>
        <fullName evidence="17">ArfGAP with SH3 domain, ankyrin repeat and PH domain 1</fullName>
    </submittedName>
</protein>
<dbReference type="PROSITE" id="PS50088">
    <property type="entry name" value="ANK_REPEAT"/>
    <property type="match status" value="1"/>
</dbReference>
<dbReference type="PRINTS" id="PR00405">
    <property type="entry name" value="REVINTRACTNG"/>
</dbReference>
<reference evidence="17" key="2">
    <citation type="submission" date="2025-08" db="UniProtKB">
        <authorList>
            <consortium name="Ensembl"/>
        </authorList>
    </citation>
    <scope>IDENTIFICATION</scope>
</reference>
<dbReference type="InterPro" id="IPR001452">
    <property type="entry name" value="SH3_domain"/>
</dbReference>
<dbReference type="Ensembl" id="ENSNFUT00015015406.1">
    <property type="protein sequence ID" value="ENSNFUP00015014683.1"/>
    <property type="gene ID" value="ENSNFUG00015006679.1"/>
</dbReference>
<dbReference type="GeneTree" id="ENSGT00940000158547"/>
<reference evidence="17" key="3">
    <citation type="submission" date="2025-09" db="UniProtKB">
        <authorList>
            <consortium name="Ensembl"/>
        </authorList>
    </citation>
    <scope>IDENTIFICATION</scope>
</reference>
<dbReference type="InterPro" id="IPR011993">
    <property type="entry name" value="PH-like_dom_sf"/>
</dbReference>
<dbReference type="Gene3D" id="1.10.220.150">
    <property type="entry name" value="Arf GTPase activating protein"/>
    <property type="match status" value="1"/>
</dbReference>
<evidence type="ECO:0000256" key="2">
    <source>
        <dbReference type="ARBA" id="ARBA00004496"/>
    </source>
</evidence>
<keyword evidence="6" id="KW-0479">Metal-binding</keyword>
<dbReference type="SUPFAM" id="SSF103657">
    <property type="entry name" value="BAR/IMD domain-like"/>
    <property type="match status" value="1"/>
</dbReference>
<evidence type="ECO:0000313" key="17">
    <source>
        <dbReference type="Ensembl" id="ENSNFUP00015014683.1"/>
    </source>
</evidence>
<dbReference type="InterPro" id="IPR038508">
    <property type="entry name" value="ArfGAP_dom_sf"/>
</dbReference>
<feature type="domain" description="SH3" evidence="14">
    <location>
        <begin position="712"/>
        <end position="774"/>
    </location>
</feature>
<evidence type="ECO:0000259" key="15">
    <source>
        <dbReference type="PROSITE" id="PS50003"/>
    </source>
</evidence>
<feature type="domain" description="PH" evidence="15">
    <location>
        <begin position="282"/>
        <end position="361"/>
    </location>
</feature>